<organism evidence="2 3">
    <name type="scientific">Hymenobacter mellowenesis</name>
    <dbReference type="NCBI Taxonomy" id="3063995"/>
    <lineage>
        <taxon>Bacteria</taxon>
        <taxon>Pseudomonadati</taxon>
        <taxon>Bacteroidota</taxon>
        <taxon>Cytophagia</taxon>
        <taxon>Cytophagales</taxon>
        <taxon>Hymenobacteraceae</taxon>
        <taxon>Hymenobacter</taxon>
    </lineage>
</organism>
<comment type="caution">
    <text evidence="2">The sequence shown here is derived from an EMBL/GenBank/DDBJ whole genome shotgun (WGS) entry which is preliminary data.</text>
</comment>
<dbReference type="EMBL" id="JAUQSX010000008">
    <property type="protein sequence ID" value="MDO7847975.1"/>
    <property type="molecule type" value="Genomic_DNA"/>
</dbReference>
<evidence type="ECO:0000256" key="1">
    <source>
        <dbReference type="SAM" id="SignalP"/>
    </source>
</evidence>
<dbReference type="InterPro" id="IPR025345">
    <property type="entry name" value="DUF4249"/>
</dbReference>
<dbReference type="RefSeq" id="WP_305012657.1">
    <property type="nucleotide sequence ID" value="NZ_JAUQSX010000008.1"/>
</dbReference>
<proteinExistence type="predicted"/>
<sequence>MRFSSLFALRRWLPGALALLAGCTDSFAPDVTTSPPSLLVVDGFLNSQGVTTIKLSRAYAIASKTAAPTETRATVYIEDEAGTRLLLTETSVKGTYTSAAQTLNPARKYRLHLNTLAGKEYASDYVPVKTTPAIDAVTWRTDNEGLNIYVNTHDATGNSQYYRWDYVETWEINPIYRPQVEYVNGAMRDIVVPFPTICWGTAPSTPIQIAKTTALTQDVVSDFRVRQLPTTSNLLDSRYSILVQQHALTKEEYGYWELLRKNTESIGSLFDAQPAQLTGNVRCLNSPSDAALGFIGAHSMTEKRIFIRRAELPRAWLVKNGYESCQPPDSVFFDRGMPPPNPAQVLQSIFGAGSALPIEELYNKMGVLNGYTAKSRDCIDCRTRGTSVKPSFWP</sequence>
<reference evidence="2" key="1">
    <citation type="submission" date="2023-07" db="EMBL/GenBank/DDBJ databases">
        <authorList>
            <person name="Kim M.K."/>
        </authorList>
    </citation>
    <scope>NUCLEOTIDE SEQUENCE</scope>
    <source>
        <strain evidence="2">M29</strain>
    </source>
</reference>
<dbReference type="Pfam" id="PF14054">
    <property type="entry name" value="DUF4249"/>
    <property type="match status" value="1"/>
</dbReference>
<evidence type="ECO:0000313" key="2">
    <source>
        <dbReference type="EMBL" id="MDO7847975.1"/>
    </source>
</evidence>
<gene>
    <name evidence="2" type="ORF">Q5H92_16535</name>
</gene>
<keyword evidence="1" id="KW-0732">Signal</keyword>
<dbReference type="PROSITE" id="PS51257">
    <property type="entry name" value="PROKAR_LIPOPROTEIN"/>
    <property type="match status" value="1"/>
</dbReference>
<feature type="chain" id="PRO_5046352257" evidence="1">
    <location>
        <begin position="29"/>
        <end position="394"/>
    </location>
</feature>
<evidence type="ECO:0000313" key="3">
    <source>
        <dbReference type="Proteomes" id="UP001167796"/>
    </source>
</evidence>
<dbReference type="Proteomes" id="UP001167796">
    <property type="component" value="Unassembled WGS sequence"/>
</dbReference>
<name>A0ABT9ADS2_9BACT</name>
<accession>A0ABT9ADS2</accession>
<keyword evidence="3" id="KW-1185">Reference proteome</keyword>
<feature type="signal peptide" evidence="1">
    <location>
        <begin position="1"/>
        <end position="28"/>
    </location>
</feature>
<protein>
    <submittedName>
        <fullName evidence="2">DUF4249 domain-containing protein</fullName>
    </submittedName>
</protein>